<dbReference type="EnsemblPlants" id="OMERI04G20680.1">
    <property type="protein sequence ID" value="OMERI04G20680.1"/>
    <property type="gene ID" value="OMERI04G20680"/>
</dbReference>
<name>A0A0E0DI87_9ORYZ</name>
<dbReference type="Proteomes" id="UP000008021">
    <property type="component" value="Chromosome 4"/>
</dbReference>
<dbReference type="AlphaFoldDB" id="A0A0E0DI87"/>
<feature type="region of interest" description="Disordered" evidence="1">
    <location>
        <begin position="1"/>
        <end position="133"/>
    </location>
</feature>
<accession>A0A0E0DI87</accession>
<reference evidence="2" key="1">
    <citation type="submission" date="2015-04" db="UniProtKB">
        <authorList>
            <consortium name="EnsemblPlants"/>
        </authorList>
    </citation>
    <scope>IDENTIFICATION</scope>
</reference>
<feature type="compositionally biased region" description="Acidic residues" evidence="1">
    <location>
        <begin position="49"/>
        <end position="59"/>
    </location>
</feature>
<evidence type="ECO:0000256" key="1">
    <source>
        <dbReference type="SAM" id="MobiDB-lite"/>
    </source>
</evidence>
<evidence type="ECO:0000313" key="3">
    <source>
        <dbReference type="Proteomes" id="UP000008021"/>
    </source>
</evidence>
<keyword evidence="3" id="KW-1185">Reference proteome</keyword>
<sequence length="151" mass="16323">MATEPGILELPRFPSSQLRGAQHKAGQLLQRVARRTGQRVLEGAAGDGQDMEEREEEAVAGETPSPHPNPTLHHPVPKSPCSTGRGVMEGAPREGEDTGEREGQSVVGEEKPGREGKATAAAQDQGKGRERAGEQWWVGARSYIWNFVSFT</sequence>
<evidence type="ECO:0000313" key="2">
    <source>
        <dbReference type="EnsemblPlants" id="OMERI04G20680.1"/>
    </source>
</evidence>
<feature type="compositionally biased region" description="Basic and acidic residues" evidence="1">
    <location>
        <begin position="91"/>
        <end position="117"/>
    </location>
</feature>
<organism evidence="2">
    <name type="scientific">Oryza meridionalis</name>
    <dbReference type="NCBI Taxonomy" id="40149"/>
    <lineage>
        <taxon>Eukaryota</taxon>
        <taxon>Viridiplantae</taxon>
        <taxon>Streptophyta</taxon>
        <taxon>Embryophyta</taxon>
        <taxon>Tracheophyta</taxon>
        <taxon>Spermatophyta</taxon>
        <taxon>Magnoliopsida</taxon>
        <taxon>Liliopsida</taxon>
        <taxon>Poales</taxon>
        <taxon>Poaceae</taxon>
        <taxon>BOP clade</taxon>
        <taxon>Oryzoideae</taxon>
        <taxon>Oryzeae</taxon>
        <taxon>Oryzinae</taxon>
        <taxon>Oryza</taxon>
    </lineage>
</organism>
<protein>
    <submittedName>
        <fullName evidence="2">Uncharacterized protein</fullName>
    </submittedName>
</protein>
<dbReference type="Gramene" id="OMERI04G20680.1">
    <property type="protein sequence ID" value="OMERI04G20680.1"/>
    <property type="gene ID" value="OMERI04G20680"/>
</dbReference>
<dbReference type="HOGENOM" id="CLU_1734386_0_0_1"/>
<dbReference type="STRING" id="40149.A0A0E0DI87"/>
<reference evidence="2" key="2">
    <citation type="submission" date="2018-05" db="EMBL/GenBank/DDBJ databases">
        <title>OmerRS3 (Oryza meridionalis Reference Sequence Version 3).</title>
        <authorList>
            <person name="Zhang J."/>
            <person name="Kudrna D."/>
            <person name="Lee S."/>
            <person name="Talag J."/>
            <person name="Welchert J."/>
            <person name="Wing R.A."/>
        </authorList>
    </citation>
    <scope>NUCLEOTIDE SEQUENCE [LARGE SCALE GENOMIC DNA]</scope>
    <source>
        <strain evidence="2">cv. OR44</strain>
    </source>
</reference>
<proteinExistence type="predicted"/>